<feature type="compositionally biased region" description="Polar residues" evidence="1">
    <location>
        <begin position="535"/>
        <end position="549"/>
    </location>
</feature>
<dbReference type="InterPro" id="IPR039110">
    <property type="entry name" value="KNL2-like"/>
</dbReference>
<dbReference type="PANTHER" id="PTHR16124">
    <property type="entry name" value="MIS18-BINDING PROTEIN 1"/>
    <property type="match status" value="1"/>
</dbReference>
<feature type="compositionally biased region" description="Basic and acidic residues" evidence="1">
    <location>
        <begin position="615"/>
        <end position="624"/>
    </location>
</feature>
<dbReference type="InterPro" id="IPR015216">
    <property type="entry name" value="SANTA"/>
</dbReference>
<feature type="compositionally biased region" description="Basic and acidic residues" evidence="1">
    <location>
        <begin position="344"/>
        <end position="354"/>
    </location>
</feature>
<dbReference type="PANTHER" id="PTHR16124:SF3">
    <property type="entry name" value="MIS18-BINDING PROTEIN 1"/>
    <property type="match status" value="1"/>
</dbReference>
<feature type="region of interest" description="Disordered" evidence="1">
    <location>
        <begin position="1"/>
        <end position="26"/>
    </location>
</feature>
<feature type="compositionally biased region" description="Polar residues" evidence="1">
    <location>
        <begin position="229"/>
        <end position="239"/>
    </location>
</feature>
<dbReference type="EMBL" id="JAIFTL010000005">
    <property type="protein sequence ID" value="KAG9327413.1"/>
    <property type="molecule type" value="Genomic_DNA"/>
</dbReference>
<dbReference type="Proteomes" id="UP000717515">
    <property type="component" value="Unassembled WGS sequence"/>
</dbReference>
<feature type="region of interest" description="Disordered" evidence="1">
    <location>
        <begin position="1022"/>
        <end position="1045"/>
    </location>
</feature>
<feature type="compositionally biased region" description="Polar residues" evidence="1">
    <location>
        <begin position="301"/>
        <end position="322"/>
    </location>
</feature>
<feature type="region of interest" description="Disordered" evidence="1">
    <location>
        <begin position="55"/>
        <end position="326"/>
    </location>
</feature>
<feature type="compositionally biased region" description="Basic residues" evidence="1">
    <location>
        <begin position="171"/>
        <end position="180"/>
    </location>
</feature>
<gene>
    <name evidence="3" type="ORF">KVV02_005989</name>
</gene>
<organism evidence="3 4">
    <name type="scientific">Mortierella alpina</name>
    <name type="common">Oleaginous fungus</name>
    <name type="synonym">Mortierella renispora</name>
    <dbReference type="NCBI Taxonomy" id="64518"/>
    <lineage>
        <taxon>Eukaryota</taxon>
        <taxon>Fungi</taxon>
        <taxon>Fungi incertae sedis</taxon>
        <taxon>Mucoromycota</taxon>
        <taxon>Mortierellomycotina</taxon>
        <taxon>Mortierellomycetes</taxon>
        <taxon>Mortierellales</taxon>
        <taxon>Mortierellaceae</taxon>
        <taxon>Mortierella</taxon>
    </lineage>
</organism>
<feature type="compositionally biased region" description="Basic and acidic residues" evidence="1">
    <location>
        <begin position="105"/>
        <end position="115"/>
    </location>
</feature>
<dbReference type="Pfam" id="PF09133">
    <property type="entry name" value="SANTA"/>
    <property type="match status" value="1"/>
</dbReference>
<feature type="compositionally biased region" description="Basic and acidic residues" evidence="1">
    <location>
        <begin position="83"/>
        <end position="93"/>
    </location>
</feature>
<feature type="region of interest" description="Disordered" evidence="1">
    <location>
        <begin position="531"/>
        <end position="600"/>
    </location>
</feature>
<reference evidence="3" key="1">
    <citation type="submission" date="2021-07" db="EMBL/GenBank/DDBJ databases">
        <title>Draft genome of Mortierella alpina, strain LL118, isolated from an aspen leaf litter sample.</title>
        <authorList>
            <person name="Yang S."/>
            <person name="Vinatzer B.A."/>
        </authorList>
    </citation>
    <scope>NUCLEOTIDE SEQUENCE</scope>
    <source>
        <strain evidence="3">LL118</strain>
    </source>
</reference>
<accession>A0A9P8D2R1</accession>
<dbReference type="GO" id="GO:0000775">
    <property type="term" value="C:chromosome, centromeric region"/>
    <property type="evidence" value="ECO:0007669"/>
    <property type="project" value="TreeGrafter"/>
</dbReference>
<proteinExistence type="predicted"/>
<feature type="region of interest" description="Disordered" evidence="1">
    <location>
        <begin position="615"/>
        <end position="641"/>
    </location>
</feature>
<feature type="region of interest" description="Disordered" evidence="1">
    <location>
        <begin position="879"/>
        <end position="901"/>
    </location>
</feature>
<feature type="compositionally biased region" description="Polar residues" evidence="1">
    <location>
        <begin position="625"/>
        <end position="641"/>
    </location>
</feature>
<sequence length="1225" mass="132390">MSRFSKSASRLEGNPAERLIVRSSPPLDFENQSRLLDEKLQQEHSVDLVASSLEAHWSSSPIKRDAPSSVFNFPVLGPTTQSEPEHNANRFEESLQPEALSELLPETKEHSDQESKPPPPGENREEDNSRTLTYPALPWGQRTRTRKAGSSSMRLITSLIKTADKPDTTKHQKPGQKTRSLRVQQKDDQRQAKRLQSGSTTSNEGSSRFKSSAMTAEPEAPLDDAVSKVTKQASQTSALENVVRHGRLQRKSSTSSDDGSYDPSEDAGWSPRPMRAQQRPGSGASGKQEQPSRTLRKKADTTYSPSSDSGTSTNEHGSNLQSHPHRTGSEWFECVLIPRWERGPEKSRTEHPTQEHSPSPETAGPSDVPQLPRMGKAYSKRSRRIGSKSLPLDTIDTPMGRASEGTAGSSSSSSKKSVVSTPPAKPTTSSPAKVFHGWWIQAKPCREKVSGCDEWIGVHGNVVDPKAMMWHTSLIKEAIDPTTVMTLTGSLYHLRGSIDEERMRSNGFPQDVVEAFRDGFPTDWSNILKDHFNGVSPSQHSSSNGQELCSPSKDGPSKKSQMSHVDPIDQTEPPKPLWDLPTEVIPSPSKRKHLKEAGSEAALESLFGKVKRLRTRAEENKKEPPTQQHRSSLTESTHMPNTTTLAVRKDHVLPAETLRVAKLPPEAPLVENHIKDDAVVVDLASSSAPQVHTRKAPFSLNLSVHGAKLNSLLANDRPSSLSPTLQLCTKVVMEQLIHSTQESPPTKDPDPESAITSNCSGDVKPKREAQEQESVTEQALGDLPHADHDSTACAPAQVGMSLGPEYEPSIGDTPTLSTYRNEGPMIDSFEEPGLYESTTALLDDENWPETTMRHLQKDRHVQEFNTSEDEENEAMFAAPATAPSTRDSYSGSITGVRAESHPPSSLFKSLSSISATSQSTVLDFVDRPAAIVGPKPLSEAVSESLVAGALANRDPEGTSTSNVSLGFATLHSNNALGANSIGSLGIFGSDLAMPIVPVSKESRATTTSTMITTDASPKDHFFTSKAHRSTPESPGATLDVDTTEQQESALSLHQEVGAGATASLQAGYRASGFDTHQALPGETETHPGALANQIGTLAKDEVAGVTEGALTMGAKPAGDFLHSSEQDNDILTPHAEGADVAAELAVKSTSEETVQVERLDSDCVKDVVSSAKVIMASATQPSSTNVATSHSLPRKAAGAGQFVSVKDLQAKLRFKNQRYHRPLKE</sequence>
<feature type="compositionally biased region" description="Low complexity" evidence="1">
    <location>
        <begin position="409"/>
        <end position="431"/>
    </location>
</feature>
<evidence type="ECO:0000256" key="1">
    <source>
        <dbReference type="SAM" id="MobiDB-lite"/>
    </source>
</evidence>
<dbReference type="AlphaFoldDB" id="A0A9P8D2R1"/>
<feature type="region of interest" description="Disordered" evidence="1">
    <location>
        <begin position="344"/>
        <end position="431"/>
    </location>
</feature>
<feature type="compositionally biased region" description="Polar residues" evidence="1">
    <location>
        <begin position="194"/>
        <end position="214"/>
    </location>
</feature>
<evidence type="ECO:0000313" key="3">
    <source>
        <dbReference type="EMBL" id="KAG9327413.1"/>
    </source>
</evidence>
<feature type="region of interest" description="Disordered" evidence="1">
    <location>
        <begin position="740"/>
        <end position="776"/>
    </location>
</feature>
<evidence type="ECO:0000313" key="4">
    <source>
        <dbReference type="Proteomes" id="UP000717515"/>
    </source>
</evidence>
<protein>
    <recommendedName>
        <fullName evidence="2">SANTA domain-containing protein</fullName>
    </recommendedName>
</protein>
<evidence type="ECO:0000259" key="2">
    <source>
        <dbReference type="Pfam" id="PF09133"/>
    </source>
</evidence>
<feature type="region of interest" description="Disordered" evidence="1">
    <location>
        <begin position="799"/>
        <end position="821"/>
    </location>
</feature>
<feature type="domain" description="SANTA" evidence="2">
    <location>
        <begin position="436"/>
        <end position="526"/>
    </location>
</feature>
<name>A0A9P8D2R1_MORAP</name>
<feature type="compositionally biased region" description="Polar residues" evidence="1">
    <location>
        <begin position="882"/>
        <end position="893"/>
    </location>
</feature>
<comment type="caution">
    <text evidence="3">The sequence shown here is derived from an EMBL/GenBank/DDBJ whole genome shotgun (WGS) entry which is preliminary data.</text>
</comment>